<evidence type="ECO:0008006" key="4">
    <source>
        <dbReference type="Google" id="ProtNLM"/>
    </source>
</evidence>
<sequence>MKKIILSLGAVALISMTSCEKKEAVKTDTTPTENTASTNSTTTNESSSTKAPKSVMGVEVPRFSNPEAQKFADEYAAFMAEASEVSKSGDAAKMQEFSKKTQEWATKQAEMASKMTPEDAKLWSDFAMKISQAQMPK</sequence>
<evidence type="ECO:0000313" key="2">
    <source>
        <dbReference type="EMBL" id="MBD8084473.1"/>
    </source>
</evidence>
<organism evidence="2 3">
    <name type="scientific">Chryseobacterium caseinilyticum</name>
    <dbReference type="NCBI Taxonomy" id="2771428"/>
    <lineage>
        <taxon>Bacteria</taxon>
        <taxon>Pseudomonadati</taxon>
        <taxon>Bacteroidota</taxon>
        <taxon>Flavobacteriia</taxon>
        <taxon>Flavobacteriales</taxon>
        <taxon>Weeksellaceae</taxon>
        <taxon>Chryseobacterium group</taxon>
        <taxon>Chryseobacterium</taxon>
    </lineage>
</organism>
<evidence type="ECO:0000313" key="3">
    <source>
        <dbReference type="Proteomes" id="UP000637299"/>
    </source>
</evidence>
<name>A0ABR8ZGP3_9FLAO</name>
<comment type="caution">
    <text evidence="2">The sequence shown here is derived from an EMBL/GenBank/DDBJ whole genome shotgun (WGS) entry which is preliminary data.</text>
</comment>
<accession>A0ABR8ZGP3</accession>
<dbReference type="Proteomes" id="UP000637299">
    <property type="component" value="Unassembled WGS sequence"/>
</dbReference>
<protein>
    <recommendedName>
        <fullName evidence="4">DUF3347 domain-containing protein</fullName>
    </recommendedName>
</protein>
<evidence type="ECO:0000256" key="1">
    <source>
        <dbReference type="SAM" id="MobiDB-lite"/>
    </source>
</evidence>
<dbReference type="EMBL" id="JACYFS010000009">
    <property type="protein sequence ID" value="MBD8084473.1"/>
    <property type="molecule type" value="Genomic_DNA"/>
</dbReference>
<gene>
    <name evidence="2" type="ORF">IC610_18860</name>
</gene>
<dbReference type="RefSeq" id="WP_191738243.1">
    <property type="nucleotide sequence ID" value="NZ_JACYFS010000009.1"/>
</dbReference>
<dbReference type="PROSITE" id="PS51257">
    <property type="entry name" value="PROKAR_LIPOPROTEIN"/>
    <property type="match status" value="1"/>
</dbReference>
<feature type="compositionally biased region" description="Low complexity" evidence="1">
    <location>
        <begin position="27"/>
        <end position="49"/>
    </location>
</feature>
<proteinExistence type="predicted"/>
<keyword evidence="3" id="KW-1185">Reference proteome</keyword>
<reference evidence="2 3" key="1">
    <citation type="submission" date="2020-09" db="EMBL/GenBank/DDBJ databases">
        <title>Genome seq and assembly of Chryseobacterium sp.</title>
        <authorList>
            <person name="Chhetri G."/>
        </authorList>
    </citation>
    <scope>NUCLEOTIDE SEQUENCE [LARGE SCALE GENOMIC DNA]</scope>
    <source>
        <strain evidence="2 3">GCR10</strain>
    </source>
</reference>
<feature type="region of interest" description="Disordered" evidence="1">
    <location>
        <begin position="21"/>
        <end position="55"/>
    </location>
</feature>